<dbReference type="Gene3D" id="3.30.200.20">
    <property type="entry name" value="Phosphorylase Kinase, domain 1"/>
    <property type="match status" value="1"/>
</dbReference>
<evidence type="ECO:0000256" key="2">
    <source>
        <dbReference type="ARBA" id="ARBA00022840"/>
    </source>
</evidence>
<evidence type="ECO:0000313" key="5">
    <source>
        <dbReference type="EMBL" id="ORY90318.1"/>
    </source>
</evidence>
<evidence type="ECO:0000256" key="1">
    <source>
        <dbReference type="ARBA" id="ARBA00022741"/>
    </source>
</evidence>
<dbReference type="InterPro" id="IPR000719">
    <property type="entry name" value="Prot_kinase_dom"/>
</dbReference>
<dbReference type="InParanoid" id="A0A1Y2G2B3"/>
<evidence type="ECO:0000313" key="6">
    <source>
        <dbReference type="Proteomes" id="UP000193467"/>
    </source>
</evidence>
<feature type="compositionally biased region" description="Low complexity" evidence="3">
    <location>
        <begin position="26"/>
        <end position="43"/>
    </location>
</feature>
<dbReference type="PROSITE" id="PS50011">
    <property type="entry name" value="PROTEIN_KINASE_DOM"/>
    <property type="match status" value="1"/>
</dbReference>
<dbReference type="Gene3D" id="1.10.510.10">
    <property type="entry name" value="Transferase(Phosphotransferase) domain 1"/>
    <property type="match status" value="1"/>
</dbReference>
<dbReference type="GO" id="GO:0005634">
    <property type="term" value="C:nucleus"/>
    <property type="evidence" value="ECO:0007669"/>
    <property type="project" value="TreeGrafter"/>
</dbReference>
<dbReference type="EMBL" id="MCGR01000004">
    <property type="protein sequence ID" value="ORY90318.1"/>
    <property type="molecule type" value="Genomic_DNA"/>
</dbReference>
<feature type="compositionally biased region" description="Gly residues" evidence="3">
    <location>
        <begin position="208"/>
        <end position="217"/>
    </location>
</feature>
<feature type="compositionally biased region" description="Low complexity" evidence="3">
    <location>
        <begin position="384"/>
        <end position="401"/>
    </location>
</feature>
<dbReference type="SUPFAM" id="SSF56112">
    <property type="entry name" value="Protein kinase-like (PK-like)"/>
    <property type="match status" value="1"/>
</dbReference>
<dbReference type="STRING" id="106004.A0A1Y2G2B3"/>
<protein>
    <submittedName>
        <fullName evidence="5">Kinase-like domain-containing protein</fullName>
    </submittedName>
</protein>
<organism evidence="5 6">
    <name type="scientific">Leucosporidium creatinivorum</name>
    <dbReference type="NCBI Taxonomy" id="106004"/>
    <lineage>
        <taxon>Eukaryota</taxon>
        <taxon>Fungi</taxon>
        <taxon>Dikarya</taxon>
        <taxon>Basidiomycota</taxon>
        <taxon>Pucciniomycotina</taxon>
        <taxon>Microbotryomycetes</taxon>
        <taxon>Leucosporidiales</taxon>
        <taxon>Leucosporidium</taxon>
    </lineage>
</organism>
<feature type="region of interest" description="Disordered" evidence="3">
    <location>
        <begin position="202"/>
        <end position="236"/>
    </location>
</feature>
<accession>A0A1Y2G2B3</accession>
<dbReference type="PANTHER" id="PTHR24346">
    <property type="entry name" value="MAP/MICROTUBULE AFFINITY-REGULATING KINASE"/>
    <property type="match status" value="1"/>
</dbReference>
<feature type="compositionally biased region" description="Polar residues" evidence="3">
    <location>
        <begin position="408"/>
        <end position="426"/>
    </location>
</feature>
<feature type="region of interest" description="Disordered" evidence="3">
    <location>
        <begin position="771"/>
        <end position="802"/>
    </location>
</feature>
<feature type="compositionally biased region" description="Polar residues" evidence="3">
    <location>
        <begin position="326"/>
        <end position="337"/>
    </location>
</feature>
<keyword evidence="2" id="KW-0067">ATP-binding</keyword>
<reference evidence="5 6" key="1">
    <citation type="submission" date="2016-07" db="EMBL/GenBank/DDBJ databases">
        <title>Pervasive Adenine N6-methylation of Active Genes in Fungi.</title>
        <authorList>
            <consortium name="DOE Joint Genome Institute"/>
            <person name="Mondo S.J."/>
            <person name="Dannebaum R.O."/>
            <person name="Kuo R.C."/>
            <person name="Labutti K."/>
            <person name="Haridas S."/>
            <person name="Kuo A."/>
            <person name="Salamov A."/>
            <person name="Ahrendt S.R."/>
            <person name="Lipzen A."/>
            <person name="Sullivan W."/>
            <person name="Andreopoulos W.B."/>
            <person name="Clum A."/>
            <person name="Lindquist E."/>
            <person name="Daum C."/>
            <person name="Ramamoorthy G.K."/>
            <person name="Gryganskyi A."/>
            <person name="Culley D."/>
            <person name="Magnuson J.K."/>
            <person name="James T.Y."/>
            <person name="O'Malley M.A."/>
            <person name="Stajich J.E."/>
            <person name="Spatafora J.W."/>
            <person name="Visel A."/>
            <person name="Grigoriev I.V."/>
        </authorList>
    </citation>
    <scope>NUCLEOTIDE SEQUENCE [LARGE SCALE GENOMIC DNA]</scope>
    <source>
        <strain evidence="5 6">62-1032</strain>
    </source>
</reference>
<keyword evidence="6" id="KW-1185">Reference proteome</keyword>
<dbReference type="InterPro" id="IPR011009">
    <property type="entry name" value="Kinase-like_dom_sf"/>
</dbReference>
<dbReference type="InterPro" id="IPR008271">
    <property type="entry name" value="Ser/Thr_kinase_AS"/>
</dbReference>
<dbReference type="OrthoDB" id="10252171at2759"/>
<evidence type="ECO:0000256" key="3">
    <source>
        <dbReference type="SAM" id="MobiDB-lite"/>
    </source>
</evidence>
<keyword evidence="5" id="KW-0808">Transferase</keyword>
<dbReference type="GO" id="GO:0005829">
    <property type="term" value="C:cytosol"/>
    <property type="evidence" value="ECO:0007669"/>
    <property type="project" value="TreeGrafter"/>
</dbReference>
<dbReference type="SMART" id="SM00220">
    <property type="entry name" value="S_TKc"/>
    <property type="match status" value="1"/>
</dbReference>
<dbReference type="GO" id="GO:0005524">
    <property type="term" value="F:ATP binding"/>
    <property type="evidence" value="ECO:0007669"/>
    <property type="project" value="UniProtKB-KW"/>
</dbReference>
<feature type="compositionally biased region" description="Basic and acidic residues" evidence="3">
    <location>
        <begin position="279"/>
        <end position="292"/>
    </location>
</feature>
<name>A0A1Y2G2B3_9BASI</name>
<gene>
    <name evidence="5" type="ORF">BCR35DRAFT_137803</name>
</gene>
<feature type="compositionally biased region" description="Acidic residues" evidence="3">
    <location>
        <begin position="100"/>
        <end position="109"/>
    </location>
</feature>
<feature type="compositionally biased region" description="Low complexity" evidence="3">
    <location>
        <begin position="90"/>
        <end position="99"/>
    </location>
</feature>
<feature type="region of interest" description="Disordered" evidence="3">
    <location>
        <begin position="279"/>
        <end position="444"/>
    </location>
</feature>
<feature type="domain" description="Protein kinase" evidence="4">
    <location>
        <begin position="489"/>
        <end position="836"/>
    </location>
</feature>
<dbReference type="Pfam" id="PF00069">
    <property type="entry name" value="Pkinase"/>
    <property type="match status" value="1"/>
</dbReference>
<keyword evidence="1" id="KW-0547">Nucleotide-binding</keyword>
<feature type="compositionally biased region" description="Low complexity" evidence="3">
    <location>
        <begin position="299"/>
        <end position="316"/>
    </location>
</feature>
<dbReference type="PROSITE" id="PS00108">
    <property type="entry name" value="PROTEIN_KINASE_ST"/>
    <property type="match status" value="1"/>
</dbReference>
<dbReference type="AlphaFoldDB" id="A0A1Y2G2B3"/>
<feature type="compositionally biased region" description="Polar residues" evidence="3">
    <location>
        <begin position="8"/>
        <end position="25"/>
    </location>
</feature>
<dbReference type="GO" id="GO:0045719">
    <property type="term" value="P:negative regulation of glycogen biosynthetic process"/>
    <property type="evidence" value="ECO:0007669"/>
    <property type="project" value="TreeGrafter"/>
</dbReference>
<dbReference type="Proteomes" id="UP000193467">
    <property type="component" value="Unassembled WGS sequence"/>
</dbReference>
<dbReference type="GO" id="GO:0004674">
    <property type="term" value="F:protein serine/threonine kinase activity"/>
    <property type="evidence" value="ECO:0007669"/>
    <property type="project" value="TreeGrafter"/>
</dbReference>
<dbReference type="GO" id="GO:0035556">
    <property type="term" value="P:intracellular signal transduction"/>
    <property type="evidence" value="ECO:0007669"/>
    <property type="project" value="TreeGrafter"/>
</dbReference>
<feature type="compositionally biased region" description="Low complexity" evidence="3">
    <location>
        <begin position="771"/>
        <end position="798"/>
    </location>
</feature>
<feature type="compositionally biased region" description="Polar residues" evidence="3">
    <location>
        <begin position="55"/>
        <end position="72"/>
    </location>
</feature>
<feature type="compositionally biased region" description="Polar residues" evidence="3">
    <location>
        <begin position="359"/>
        <end position="373"/>
    </location>
</feature>
<feature type="region of interest" description="Disordered" evidence="3">
    <location>
        <begin position="1"/>
        <end position="134"/>
    </location>
</feature>
<keyword evidence="5" id="KW-0418">Kinase</keyword>
<sequence>MAPPSPDQRPSFSPITRQHSRSSSQLATFGSLSLTTSLSPSRRTGGGVTPPASAGTGTRSPRYSARSLTGSPERSDGGLQLTSEPMMVMGSSEGEGTSGEQEDSDDDEAPSPNGLQIHNGRLATRRATSPSLARLDTREAALLPPTDPSTPANISFPDTSTGLAQLIQQKRRQASAPYFASARSNSPFSPGAGFGFSGLSSATHSGEGRSGWVGGWGAAPPGEERRARSRVASRRGTVGGLHLGSLTVPESFEEAGMVMTPTTEEWRQLGGQLTALADSRAREARDASEKRNGTRTPTSVHSSGVNSVSTSSSSSSIDLTHDIPSIQPSIHASQTLPSTPPKAGYLSLTDPPTPPPEQVKSSFSYQTSRSGFTHQPAVSVHLNTPTAPSTAPIPSSSTFTPGHRSQHSESSLRPNLTRGSLSTPTGTPVEGTPASTAVDSGNPFDQVPLEQLIHQRPISPVQLDRRNNLGPVDPRSYSAVTGLRDISHFVIESEAGKGAYGTVVKAREKGPEGQAVGPELIIKYIIKQRILADCWKKHKILGPIPIEVHVLDHLRRVPYMPRPPGRRRPGGGFMRPVGVMARRDSAPSIKEGTITGHPNICGMLDFFEDGEFYYLVMPQAGADPDNPSAPGGQDLFDYVDIHPDGLSPLTIRRIFSQISDAIFFLHEHGIVHRDIKDENVVLDHEGNVQLIDFGSAAYVKDGKKFDTFSGTLDFAAPEVLRGARYGGKEQDLWALGVLLYVLICGECPFWSPDEAMTGLVEGSRALQSLRSKFPSSPSSTSSSNSSAIPHDSSSSSLETRSETELLDDAIDLVMRCLEIEPSNRPTADLVCDHRFTLGAGGWKGFRGWEEADDDGSTEGE</sequence>
<comment type="caution">
    <text evidence="5">The sequence shown here is derived from an EMBL/GenBank/DDBJ whole genome shotgun (WGS) entry which is preliminary data.</text>
</comment>
<evidence type="ECO:0000259" key="4">
    <source>
        <dbReference type="PROSITE" id="PS50011"/>
    </source>
</evidence>
<proteinExistence type="predicted"/>
<dbReference type="PANTHER" id="PTHR24346:SF51">
    <property type="entry name" value="PAS DOMAIN-CONTAINING SERINE_THREONINE-PROTEIN KINASE"/>
    <property type="match status" value="1"/>
</dbReference>